<protein>
    <submittedName>
        <fullName evidence="1">Uncharacterized protein</fullName>
    </submittedName>
</protein>
<evidence type="ECO:0000313" key="1">
    <source>
        <dbReference type="EMBL" id="BCJ91766.1"/>
    </source>
</evidence>
<dbReference type="KEGG" id="tso:IZ6_25010"/>
<organism evidence="1 2">
    <name type="scientific">Terrihabitans soli</name>
    <dbReference type="NCBI Taxonomy" id="708113"/>
    <lineage>
        <taxon>Bacteria</taxon>
        <taxon>Pseudomonadati</taxon>
        <taxon>Pseudomonadota</taxon>
        <taxon>Alphaproteobacteria</taxon>
        <taxon>Hyphomicrobiales</taxon>
        <taxon>Terrihabitans</taxon>
    </lineage>
</organism>
<dbReference type="Proteomes" id="UP000515317">
    <property type="component" value="Chromosome"/>
</dbReference>
<gene>
    <name evidence="1" type="ORF">IZ6_25010</name>
</gene>
<keyword evidence="2" id="KW-1185">Reference proteome</keyword>
<evidence type="ECO:0000313" key="2">
    <source>
        <dbReference type="Proteomes" id="UP000515317"/>
    </source>
</evidence>
<dbReference type="EMBL" id="AP023361">
    <property type="protein sequence ID" value="BCJ91766.1"/>
    <property type="molecule type" value="Genomic_DNA"/>
</dbReference>
<name>A0A6S6QQF2_9HYPH</name>
<reference evidence="1 2" key="1">
    <citation type="submission" date="2020-08" db="EMBL/GenBank/DDBJ databases">
        <title>Genome sequence of Rhizobiales bacterium strain IZ6.</title>
        <authorList>
            <person name="Nakai R."/>
            <person name="Naganuma T."/>
        </authorList>
    </citation>
    <scope>NUCLEOTIDE SEQUENCE [LARGE SCALE GENOMIC DNA]</scope>
    <source>
        <strain evidence="1 2">IZ6</strain>
    </source>
</reference>
<dbReference type="AlphaFoldDB" id="A0A6S6QQF2"/>
<accession>A0A6S6QQF2</accession>
<proteinExistence type="predicted"/>
<sequence>MTLLVYDHEGETAGRITRAVTQYLPELPGLLSDLGQRHVTVDGPVDMDRSYIENGLLLPRKPMPILVTKTLILADGQDEARITGIPKGSTIYVDNNLLRDFDESELTVSSTDRAVYNIRLVLWPWADALIRIEAQ</sequence>
<dbReference type="RefSeq" id="WP_222875387.1">
    <property type="nucleotide sequence ID" value="NZ_AP023361.1"/>
</dbReference>